<accession>A0A139WDY7</accession>
<dbReference type="EMBL" id="KQ971357">
    <property type="protein sequence ID" value="KYB26051.1"/>
    <property type="molecule type" value="Genomic_DNA"/>
</dbReference>
<evidence type="ECO:0000256" key="1">
    <source>
        <dbReference type="ARBA" id="ARBA00022692"/>
    </source>
</evidence>
<dbReference type="Gene3D" id="1.20.1560.10">
    <property type="entry name" value="ABC transporter type 1, transmembrane domain"/>
    <property type="match status" value="1"/>
</dbReference>
<dbReference type="Proteomes" id="UP000007266">
    <property type="component" value="Linkage group 8"/>
</dbReference>
<organism evidence="7 8">
    <name type="scientific">Tribolium castaneum</name>
    <name type="common">Red flour beetle</name>
    <dbReference type="NCBI Taxonomy" id="7070"/>
    <lineage>
        <taxon>Eukaryota</taxon>
        <taxon>Metazoa</taxon>
        <taxon>Ecdysozoa</taxon>
        <taxon>Arthropoda</taxon>
        <taxon>Hexapoda</taxon>
        <taxon>Insecta</taxon>
        <taxon>Pterygota</taxon>
        <taxon>Neoptera</taxon>
        <taxon>Endopterygota</taxon>
        <taxon>Coleoptera</taxon>
        <taxon>Polyphaga</taxon>
        <taxon>Cucujiformia</taxon>
        <taxon>Tenebrionidae</taxon>
        <taxon>Tenebrionidae incertae sedis</taxon>
        <taxon>Tribolium</taxon>
    </lineage>
</organism>
<dbReference type="InterPro" id="IPR050173">
    <property type="entry name" value="ABC_transporter_C-like"/>
</dbReference>
<dbReference type="AlphaFoldDB" id="A0A139WDY7"/>
<dbReference type="InParanoid" id="A0A139WDY7"/>
<evidence type="ECO:0000313" key="7">
    <source>
        <dbReference type="EMBL" id="KYB26051.1"/>
    </source>
</evidence>
<reference evidence="7 8" key="2">
    <citation type="journal article" date="2010" name="Nucleic Acids Res.">
        <title>BeetleBase in 2010: revisions to provide comprehensive genomic information for Tribolium castaneum.</title>
        <authorList>
            <person name="Kim H.S."/>
            <person name="Murphy T."/>
            <person name="Xia J."/>
            <person name="Caragea D."/>
            <person name="Park Y."/>
            <person name="Beeman R.W."/>
            <person name="Lorenzen M.D."/>
            <person name="Butcher S."/>
            <person name="Manak J.R."/>
            <person name="Brown S.J."/>
        </authorList>
    </citation>
    <scope>GENOME REANNOTATION</scope>
    <source>
        <strain evidence="7 8">Georgia GA2</strain>
    </source>
</reference>
<feature type="transmembrane region" description="Helical" evidence="6">
    <location>
        <begin position="60"/>
        <end position="82"/>
    </location>
</feature>
<sequence>MSNKAREIARSPLIGHLNASLEGLTTIRAFKAYEIIKDEFDRYQDHYTSINYIIHNSMRALAFVLGSMCSVFITVVIVRFLIISNGSYQCSYHILLSESIGRISIRY</sequence>
<dbReference type="PANTHER" id="PTHR24223">
    <property type="entry name" value="ATP-BINDING CASSETTE SUB-FAMILY C"/>
    <property type="match status" value="1"/>
</dbReference>
<dbReference type="GO" id="GO:0005524">
    <property type="term" value="F:ATP binding"/>
    <property type="evidence" value="ECO:0007669"/>
    <property type="project" value="UniProtKB-KW"/>
</dbReference>
<evidence type="ECO:0000256" key="4">
    <source>
        <dbReference type="ARBA" id="ARBA00022989"/>
    </source>
</evidence>
<name>A0A139WDY7_TRICA</name>
<keyword evidence="1 6" id="KW-0812">Transmembrane</keyword>
<evidence type="ECO:0000313" key="8">
    <source>
        <dbReference type="Proteomes" id="UP000007266"/>
    </source>
</evidence>
<evidence type="ECO:0000256" key="5">
    <source>
        <dbReference type="ARBA" id="ARBA00023136"/>
    </source>
</evidence>
<evidence type="ECO:0000256" key="6">
    <source>
        <dbReference type="SAM" id="Phobius"/>
    </source>
</evidence>
<protein>
    <submittedName>
        <fullName evidence="7">Putative multidrug resistance-associated protein lethal(2)03659-like Protein</fullName>
    </submittedName>
</protein>
<gene>
    <name evidence="7" type="primary">AUGUSTUS-3.0.2_31266</name>
    <name evidence="7" type="ORF">TcasGA2_TC031266</name>
</gene>
<dbReference type="InterPro" id="IPR036640">
    <property type="entry name" value="ABC1_TM_sf"/>
</dbReference>
<keyword evidence="5 6" id="KW-0472">Membrane</keyword>
<dbReference type="GO" id="GO:0016020">
    <property type="term" value="C:membrane"/>
    <property type="evidence" value="ECO:0007669"/>
    <property type="project" value="InterPro"/>
</dbReference>
<keyword evidence="3" id="KW-0067">ATP-binding</keyword>
<keyword evidence="2" id="KW-0547">Nucleotide-binding</keyword>
<proteinExistence type="predicted"/>
<evidence type="ECO:0000256" key="2">
    <source>
        <dbReference type="ARBA" id="ARBA00022741"/>
    </source>
</evidence>
<evidence type="ECO:0000256" key="3">
    <source>
        <dbReference type="ARBA" id="ARBA00022840"/>
    </source>
</evidence>
<keyword evidence="4 6" id="KW-1133">Transmembrane helix</keyword>
<keyword evidence="8" id="KW-1185">Reference proteome</keyword>
<dbReference type="SUPFAM" id="SSF90123">
    <property type="entry name" value="ABC transporter transmembrane region"/>
    <property type="match status" value="1"/>
</dbReference>
<dbReference type="PANTHER" id="PTHR24223:SF448">
    <property type="entry name" value="FI20146P1-RELATED"/>
    <property type="match status" value="1"/>
</dbReference>
<reference evidence="7 8" key="1">
    <citation type="journal article" date="2008" name="Nature">
        <title>The genome of the model beetle and pest Tribolium castaneum.</title>
        <authorList>
            <consortium name="Tribolium Genome Sequencing Consortium"/>
            <person name="Richards S."/>
            <person name="Gibbs R.A."/>
            <person name="Weinstock G.M."/>
            <person name="Brown S.J."/>
            <person name="Denell R."/>
            <person name="Beeman R.W."/>
            <person name="Gibbs R."/>
            <person name="Beeman R.W."/>
            <person name="Brown S.J."/>
            <person name="Bucher G."/>
            <person name="Friedrich M."/>
            <person name="Grimmelikhuijzen C.J."/>
            <person name="Klingler M."/>
            <person name="Lorenzen M."/>
            <person name="Richards S."/>
            <person name="Roth S."/>
            <person name="Schroder R."/>
            <person name="Tautz D."/>
            <person name="Zdobnov E.M."/>
            <person name="Muzny D."/>
            <person name="Gibbs R.A."/>
            <person name="Weinstock G.M."/>
            <person name="Attaway T."/>
            <person name="Bell S."/>
            <person name="Buhay C.J."/>
            <person name="Chandrabose M.N."/>
            <person name="Chavez D."/>
            <person name="Clerk-Blankenburg K.P."/>
            <person name="Cree A."/>
            <person name="Dao M."/>
            <person name="Davis C."/>
            <person name="Chacko J."/>
            <person name="Dinh H."/>
            <person name="Dugan-Rocha S."/>
            <person name="Fowler G."/>
            <person name="Garner T.T."/>
            <person name="Garnes J."/>
            <person name="Gnirke A."/>
            <person name="Hawes A."/>
            <person name="Hernandez J."/>
            <person name="Hines S."/>
            <person name="Holder M."/>
            <person name="Hume J."/>
            <person name="Jhangiani S.N."/>
            <person name="Joshi V."/>
            <person name="Khan Z.M."/>
            <person name="Jackson L."/>
            <person name="Kovar C."/>
            <person name="Kowis A."/>
            <person name="Lee S."/>
            <person name="Lewis L.R."/>
            <person name="Margolis J."/>
            <person name="Morgan M."/>
            <person name="Nazareth L.V."/>
            <person name="Nguyen N."/>
            <person name="Okwuonu G."/>
            <person name="Parker D."/>
            <person name="Richards S."/>
            <person name="Ruiz S.J."/>
            <person name="Santibanez J."/>
            <person name="Savard J."/>
            <person name="Scherer S.E."/>
            <person name="Schneider B."/>
            <person name="Sodergren E."/>
            <person name="Tautz D."/>
            <person name="Vattahil S."/>
            <person name="Villasana D."/>
            <person name="White C.S."/>
            <person name="Wright R."/>
            <person name="Park Y."/>
            <person name="Beeman R.W."/>
            <person name="Lord J."/>
            <person name="Oppert B."/>
            <person name="Lorenzen M."/>
            <person name="Brown S."/>
            <person name="Wang L."/>
            <person name="Savard J."/>
            <person name="Tautz D."/>
            <person name="Richards S."/>
            <person name="Weinstock G."/>
            <person name="Gibbs R.A."/>
            <person name="Liu Y."/>
            <person name="Worley K."/>
            <person name="Weinstock G."/>
            <person name="Elsik C.G."/>
            <person name="Reese J.T."/>
            <person name="Elhaik E."/>
            <person name="Landan G."/>
            <person name="Graur D."/>
            <person name="Arensburger P."/>
            <person name="Atkinson P."/>
            <person name="Beeman R.W."/>
            <person name="Beidler J."/>
            <person name="Brown S.J."/>
            <person name="Demuth J.P."/>
            <person name="Drury D.W."/>
            <person name="Du Y.Z."/>
            <person name="Fujiwara H."/>
            <person name="Lorenzen M."/>
            <person name="Maselli V."/>
            <person name="Osanai M."/>
            <person name="Park Y."/>
            <person name="Robertson H.M."/>
            <person name="Tu Z."/>
            <person name="Wang J.J."/>
            <person name="Wang S."/>
            <person name="Richards S."/>
            <person name="Song H."/>
            <person name="Zhang L."/>
            <person name="Sodergren E."/>
            <person name="Werner D."/>
            <person name="Stanke M."/>
            <person name="Morgenstern B."/>
            <person name="Solovyev V."/>
            <person name="Kosarev P."/>
            <person name="Brown G."/>
            <person name="Chen H.C."/>
            <person name="Ermolaeva O."/>
            <person name="Hlavina W."/>
            <person name="Kapustin Y."/>
            <person name="Kiryutin B."/>
            <person name="Kitts P."/>
            <person name="Maglott D."/>
            <person name="Pruitt K."/>
            <person name="Sapojnikov V."/>
            <person name="Souvorov A."/>
            <person name="Mackey A.J."/>
            <person name="Waterhouse R.M."/>
            <person name="Wyder S."/>
            <person name="Zdobnov E.M."/>
            <person name="Zdobnov E.M."/>
            <person name="Wyder S."/>
            <person name="Kriventseva E.V."/>
            <person name="Kadowaki T."/>
            <person name="Bork P."/>
            <person name="Aranda M."/>
            <person name="Bao R."/>
            <person name="Beermann A."/>
            <person name="Berns N."/>
            <person name="Bolognesi R."/>
            <person name="Bonneton F."/>
            <person name="Bopp D."/>
            <person name="Brown S.J."/>
            <person name="Bucher G."/>
            <person name="Butts T."/>
            <person name="Chaumot A."/>
            <person name="Denell R.E."/>
            <person name="Ferrier D.E."/>
            <person name="Friedrich M."/>
            <person name="Gordon C.M."/>
            <person name="Jindra M."/>
            <person name="Klingler M."/>
            <person name="Lan Q."/>
            <person name="Lattorff H.M."/>
            <person name="Laudet V."/>
            <person name="von Levetsow C."/>
            <person name="Liu Z."/>
            <person name="Lutz R."/>
            <person name="Lynch J.A."/>
            <person name="da Fonseca R.N."/>
            <person name="Posnien N."/>
            <person name="Reuter R."/>
            <person name="Roth S."/>
            <person name="Savard J."/>
            <person name="Schinko J.B."/>
            <person name="Schmitt C."/>
            <person name="Schoppmeier M."/>
            <person name="Schroder R."/>
            <person name="Shippy T.D."/>
            <person name="Simonnet F."/>
            <person name="Marques-Souza H."/>
            <person name="Tautz D."/>
            <person name="Tomoyasu Y."/>
            <person name="Trauner J."/>
            <person name="Van der Zee M."/>
            <person name="Vervoort M."/>
            <person name="Wittkopp N."/>
            <person name="Wimmer E.A."/>
            <person name="Yang X."/>
            <person name="Jones A.K."/>
            <person name="Sattelle D.B."/>
            <person name="Ebert P.R."/>
            <person name="Nelson D."/>
            <person name="Scott J.G."/>
            <person name="Beeman R.W."/>
            <person name="Muthukrishnan S."/>
            <person name="Kramer K.J."/>
            <person name="Arakane Y."/>
            <person name="Beeman R.W."/>
            <person name="Zhu Q."/>
            <person name="Hogenkamp D."/>
            <person name="Dixit R."/>
            <person name="Oppert B."/>
            <person name="Jiang H."/>
            <person name="Zou Z."/>
            <person name="Marshall J."/>
            <person name="Elpidina E."/>
            <person name="Vinokurov K."/>
            <person name="Oppert C."/>
            <person name="Zou Z."/>
            <person name="Evans J."/>
            <person name="Lu Z."/>
            <person name="Zhao P."/>
            <person name="Sumathipala N."/>
            <person name="Altincicek B."/>
            <person name="Vilcinskas A."/>
            <person name="Williams M."/>
            <person name="Hultmark D."/>
            <person name="Hetru C."/>
            <person name="Jiang H."/>
            <person name="Grimmelikhuijzen C.J."/>
            <person name="Hauser F."/>
            <person name="Cazzamali G."/>
            <person name="Williamson M."/>
            <person name="Park Y."/>
            <person name="Li B."/>
            <person name="Tanaka Y."/>
            <person name="Predel R."/>
            <person name="Neupert S."/>
            <person name="Schachtner J."/>
            <person name="Verleyen P."/>
            <person name="Raible F."/>
            <person name="Bork P."/>
            <person name="Friedrich M."/>
            <person name="Walden K.K."/>
            <person name="Robertson H.M."/>
            <person name="Angeli S."/>
            <person name="Foret S."/>
            <person name="Bucher G."/>
            <person name="Schuetz S."/>
            <person name="Maleszka R."/>
            <person name="Wimmer E.A."/>
            <person name="Beeman R.W."/>
            <person name="Lorenzen M."/>
            <person name="Tomoyasu Y."/>
            <person name="Miller S.C."/>
            <person name="Grossmann D."/>
            <person name="Bucher G."/>
        </authorList>
    </citation>
    <scope>NUCLEOTIDE SEQUENCE [LARGE SCALE GENOMIC DNA]</scope>
    <source>
        <strain evidence="7 8">Georgia GA2</strain>
    </source>
</reference>